<evidence type="ECO:0000256" key="1">
    <source>
        <dbReference type="SAM" id="Phobius"/>
    </source>
</evidence>
<feature type="transmembrane region" description="Helical" evidence="1">
    <location>
        <begin position="139"/>
        <end position="158"/>
    </location>
</feature>
<dbReference type="AlphaFoldDB" id="A0A7W7W987"/>
<comment type="caution">
    <text evidence="2">The sequence shown here is derived from an EMBL/GenBank/DDBJ whole genome shotgun (WGS) entry which is preliminary data.</text>
</comment>
<gene>
    <name evidence="2" type="ORF">FHR32_002916</name>
</gene>
<keyword evidence="1" id="KW-0472">Membrane</keyword>
<keyword evidence="1" id="KW-0812">Transmembrane</keyword>
<name>A0A7W7W987_9ACTN</name>
<protein>
    <submittedName>
        <fullName evidence="2">Uncharacterized protein</fullName>
    </submittedName>
</protein>
<organism evidence="2 3">
    <name type="scientific">Streptosporangium album</name>
    <dbReference type="NCBI Taxonomy" id="47479"/>
    <lineage>
        <taxon>Bacteria</taxon>
        <taxon>Bacillati</taxon>
        <taxon>Actinomycetota</taxon>
        <taxon>Actinomycetes</taxon>
        <taxon>Streptosporangiales</taxon>
        <taxon>Streptosporangiaceae</taxon>
        <taxon>Streptosporangium</taxon>
    </lineage>
</organism>
<dbReference type="Proteomes" id="UP000534286">
    <property type="component" value="Unassembled WGS sequence"/>
</dbReference>
<reference evidence="2 3" key="1">
    <citation type="submission" date="2020-08" db="EMBL/GenBank/DDBJ databases">
        <title>Sequencing the genomes of 1000 actinobacteria strains.</title>
        <authorList>
            <person name="Klenk H.-P."/>
        </authorList>
    </citation>
    <scope>NUCLEOTIDE SEQUENCE [LARGE SCALE GENOMIC DNA]</scope>
    <source>
        <strain evidence="2 3">DSM 43023</strain>
    </source>
</reference>
<sequence>MRGDIPYGVRMVLLAVLALSSVVVLVNQDPPHRDAEELISDLRAGNVTKVVYDRDWPAYGTLTWSGGPLSWSQARFDEPGDVWDHRTAELVPAALERRQGAFLARVRAVAAPSVEIVLSEGSGWSGPGGLVGSPAYARWWGPFAPVATAAEVLAWLLMLTRRDHRYAGRWAWFWMFLAGGSLAYVLLEPRPLWRGPYGTPAERTRLDGTRGFVLALTVMFGMGMVNALS</sequence>
<evidence type="ECO:0000313" key="3">
    <source>
        <dbReference type="Proteomes" id="UP000534286"/>
    </source>
</evidence>
<keyword evidence="1" id="KW-1133">Transmembrane helix</keyword>
<evidence type="ECO:0000313" key="2">
    <source>
        <dbReference type="EMBL" id="MBB4938611.1"/>
    </source>
</evidence>
<dbReference type="RefSeq" id="WP_184754760.1">
    <property type="nucleotide sequence ID" value="NZ_BAABEK010000011.1"/>
</dbReference>
<feature type="transmembrane region" description="Helical" evidence="1">
    <location>
        <begin position="211"/>
        <end position="228"/>
    </location>
</feature>
<feature type="transmembrane region" description="Helical" evidence="1">
    <location>
        <begin position="170"/>
        <end position="187"/>
    </location>
</feature>
<dbReference type="EMBL" id="JACHJU010000001">
    <property type="protein sequence ID" value="MBB4938611.1"/>
    <property type="molecule type" value="Genomic_DNA"/>
</dbReference>
<keyword evidence="3" id="KW-1185">Reference proteome</keyword>
<proteinExistence type="predicted"/>
<accession>A0A7W7W987</accession>